<dbReference type="OrthoDB" id="412788at2759"/>
<comment type="caution">
    <text evidence="3">The sequence shown here is derived from an EMBL/GenBank/DDBJ whole genome shotgun (WGS) entry which is preliminary data.</text>
</comment>
<dbReference type="AlphaFoldDB" id="A0A8H6R9V1"/>
<dbReference type="PANTHER" id="PTHR34598:SF3">
    <property type="entry name" value="OXIDOREDUCTASE AN1597"/>
    <property type="match status" value="1"/>
</dbReference>
<dbReference type="NCBIfam" id="NF041278">
    <property type="entry name" value="CmcJ_NvfI_EfuI"/>
    <property type="match status" value="1"/>
</dbReference>
<sequence length="321" mass="37132">MPHATTLPPGTVQANINYYNETLYGPKGKVWLYMAAHQRRQIFDPRVMPIADIRDTNEDFDVDTSGFKLVTFPQLEIPLEDDRECIMKQVWPVAEEVYKKHTGATSVQIFSHTIRNEPHQTFEDIRNSDDPDDKLIVKEHPAMLAHCGKPFREWFQSGANTLTDQSYKGGYYIMDDYKVNRQDSGSLEALEKKCQSRWAIVNLWKPLKPITREPLAVCDARSVDESDLSPNISRVPAELHPSGKCRDSEYWQVVANDKHKWYWASNMGTDEAWLIKCFDTKVNGVARRALHTAFQTPNDHGPPRISIEFRAFVFWEDQERE</sequence>
<dbReference type="PANTHER" id="PTHR34598">
    <property type="entry name" value="BLL6449 PROTEIN"/>
    <property type="match status" value="1"/>
</dbReference>
<evidence type="ECO:0000256" key="1">
    <source>
        <dbReference type="ARBA" id="ARBA00023002"/>
    </source>
</evidence>
<reference evidence="3" key="1">
    <citation type="submission" date="2020-04" db="EMBL/GenBank/DDBJ databases">
        <title>Draft genome resource of the tomato pathogen Pseudocercospora fuligena.</title>
        <authorList>
            <person name="Zaccaron A."/>
        </authorList>
    </citation>
    <scope>NUCLEOTIDE SEQUENCE</scope>
    <source>
        <strain evidence="3">PF001</strain>
    </source>
</reference>
<dbReference type="InterPro" id="IPR044053">
    <property type="entry name" value="AsaB-like"/>
</dbReference>
<organism evidence="3 4">
    <name type="scientific">Pseudocercospora fuligena</name>
    <dbReference type="NCBI Taxonomy" id="685502"/>
    <lineage>
        <taxon>Eukaryota</taxon>
        <taxon>Fungi</taxon>
        <taxon>Dikarya</taxon>
        <taxon>Ascomycota</taxon>
        <taxon>Pezizomycotina</taxon>
        <taxon>Dothideomycetes</taxon>
        <taxon>Dothideomycetidae</taxon>
        <taxon>Mycosphaerellales</taxon>
        <taxon>Mycosphaerellaceae</taxon>
        <taxon>Pseudocercospora</taxon>
    </lineage>
</organism>
<gene>
    <name evidence="3" type="ORF">HII31_10652</name>
</gene>
<dbReference type="Proteomes" id="UP000660729">
    <property type="component" value="Unassembled WGS sequence"/>
</dbReference>
<dbReference type="GO" id="GO:0016491">
    <property type="term" value="F:oxidoreductase activity"/>
    <property type="evidence" value="ECO:0007669"/>
    <property type="project" value="UniProtKB-KW"/>
</dbReference>
<evidence type="ECO:0000256" key="2">
    <source>
        <dbReference type="ARBA" id="ARBA00023604"/>
    </source>
</evidence>
<evidence type="ECO:0000313" key="4">
    <source>
        <dbReference type="Proteomes" id="UP000660729"/>
    </source>
</evidence>
<keyword evidence="1" id="KW-0560">Oxidoreductase</keyword>
<proteinExistence type="inferred from homology"/>
<protein>
    <submittedName>
        <fullName evidence="3">Hydroxylase/desaturase asaB</fullName>
    </submittedName>
</protein>
<accession>A0A8H6R9V1</accession>
<evidence type="ECO:0000313" key="3">
    <source>
        <dbReference type="EMBL" id="KAF7187980.1"/>
    </source>
</evidence>
<keyword evidence="4" id="KW-1185">Reference proteome</keyword>
<name>A0A8H6R9V1_9PEZI</name>
<dbReference type="EMBL" id="JABCIY010000218">
    <property type="protein sequence ID" value="KAF7187980.1"/>
    <property type="molecule type" value="Genomic_DNA"/>
</dbReference>
<comment type="similarity">
    <text evidence="2">Belongs to the asaB hydroxylase/desaturase family.</text>
</comment>